<evidence type="ECO:0000313" key="3">
    <source>
        <dbReference type="EMBL" id="KKN80917.1"/>
    </source>
</evidence>
<dbReference type="InterPro" id="IPR037913">
    <property type="entry name" value="ACD_IbpA/B"/>
</dbReference>
<dbReference type="Gene3D" id="2.60.40.790">
    <property type="match status" value="1"/>
</dbReference>
<organism evidence="3">
    <name type="scientific">marine sediment metagenome</name>
    <dbReference type="NCBI Taxonomy" id="412755"/>
    <lineage>
        <taxon>unclassified sequences</taxon>
        <taxon>metagenomes</taxon>
        <taxon>ecological metagenomes</taxon>
    </lineage>
</organism>
<protein>
    <recommendedName>
        <fullName evidence="2">SHSP domain-containing protein</fullName>
    </recommendedName>
</protein>
<evidence type="ECO:0000256" key="1">
    <source>
        <dbReference type="ARBA" id="ARBA00023016"/>
    </source>
</evidence>
<comment type="caution">
    <text evidence="3">The sequence shown here is derived from an EMBL/GenBank/DDBJ whole genome shotgun (WGS) entry which is preliminary data.</text>
</comment>
<dbReference type="EMBL" id="LAZR01000223">
    <property type="protein sequence ID" value="KKN80917.1"/>
    <property type="molecule type" value="Genomic_DNA"/>
</dbReference>
<gene>
    <name evidence="3" type="ORF">LCGC14_0324730</name>
</gene>
<dbReference type="SUPFAM" id="SSF49764">
    <property type="entry name" value="HSP20-like chaperones"/>
    <property type="match status" value="1"/>
</dbReference>
<dbReference type="CDD" id="cd06470">
    <property type="entry name" value="ACD_IbpA-B_like"/>
    <property type="match status" value="1"/>
</dbReference>
<dbReference type="PANTHER" id="PTHR47062">
    <property type="match status" value="1"/>
</dbReference>
<evidence type="ECO:0000259" key="2">
    <source>
        <dbReference type="PROSITE" id="PS01031"/>
    </source>
</evidence>
<feature type="domain" description="SHSP" evidence="2">
    <location>
        <begin position="35"/>
        <end position="143"/>
    </location>
</feature>
<dbReference type="InterPro" id="IPR002068">
    <property type="entry name" value="A-crystallin/Hsp20_dom"/>
</dbReference>
<dbReference type="InterPro" id="IPR008978">
    <property type="entry name" value="HSP20-like_chaperone"/>
</dbReference>
<reference evidence="3" key="1">
    <citation type="journal article" date="2015" name="Nature">
        <title>Complex archaea that bridge the gap between prokaryotes and eukaryotes.</title>
        <authorList>
            <person name="Spang A."/>
            <person name="Saw J.H."/>
            <person name="Jorgensen S.L."/>
            <person name="Zaremba-Niedzwiedzka K."/>
            <person name="Martijn J."/>
            <person name="Lind A.E."/>
            <person name="van Eijk R."/>
            <person name="Schleper C."/>
            <person name="Guy L."/>
            <person name="Ettema T.J."/>
        </authorList>
    </citation>
    <scope>NUCLEOTIDE SEQUENCE</scope>
</reference>
<dbReference type="PROSITE" id="PS01031">
    <property type="entry name" value="SHSP"/>
    <property type="match status" value="1"/>
</dbReference>
<keyword evidence="1" id="KW-0346">Stress response</keyword>
<accession>A0A0F9U0V0</accession>
<dbReference type="PANTHER" id="PTHR47062:SF1">
    <property type="entry name" value="SMALL HEAT SHOCK PROTEIN IBPA"/>
    <property type="match status" value="1"/>
</dbReference>
<name>A0A0F9U0V0_9ZZZZ</name>
<sequence length="144" mass="16300">MSRMTPFSSPLLLGFDSVEKTLERIVKAGDGYPPYNIERVRPGKDGEICDDLIRITLAVAGFRPEELEVTTEENQLLIRGRQSDETEREYLHRGIAARQFQKCFLLADGMRIIGARLKNGLLFIDLAKPEPERIVKKIEIAVAD</sequence>
<proteinExistence type="predicted"/>
<dbReference type="Pfam" id="PF00011">
    <property type="entry name" value="HSP20"/>
    <property type="match status" value="1"/>
</dbReference>
<dbReference type="AlphaFoldDB" id="A0A0F9U0V0"/>